<dbReference type="InterPro" id="IPR016187">
    <property type="entry name" value="CTDL_fold"/>
</dbReference>
<proteinExistence type="predicted"/>
<sequence length="193" mass="21008">MMNFVILLWLFKCSNACLTTPDMDLPPVQPTTYAVMTATTTCVTPGCTSSTMTSSSSTSTTTTSTTTTTTTTIDCFANSAPLAECAAQCPAGWDFVSGKCYQFFATAVSWNTAAANCMILCAMCHLPRVYSLQQGKDLRAYERVPSTILEIWIGTVGMTRVEAVNVKAWSRFSYGNRNESRTFARISTSHDQS</sequence>
<dbReference type="Gene3D" id="3.10.100.10">
    <property type="entry name" value="Mannose-Binding Protein A, subunit A"/>
    <property type="match status" value="1"/>
</dbReference>
<dbReference type="Proteomes" id="UP000218231">
    <property type="component" value="Unassembled WGS sequence"/>
</dbReference>
<dbReference type="EMBL" id="LIAE01010258">
    <property type="protein sequence ID" value="PAV64439.1"/>
    <property type="molecule type" value="Genomic_DNA"/>
</dbReference>
<keyword evidence="2" id="KW-0732">Signal</keyword>
<organism evidence="3 4">
    <name type="scientific">Diploscapter pachys</name>
    <dbReference type="NCBI Taxonomy" id="2018661"/>
    <lineage>
        <taxon>Eukaryota</taxon>
        <taxon>Metazoa</taxon>
        <taxon>Ecdysozoa</taxon>
        <taxon>Nematoda</taxon>
        <taxon>Chromadorea</taxon>
        <taxon>Rhabditida</taxon>
        <taxon>Rhabditina</taxon>
        <taxon>Rhabditomorpha</taxon>
        <taxon>Rhabditoidea</taxon>
        <taxon>Rhabditidae</taxon>
        <taxon>Diploscapter</taxon>
    </lineage>
</organism>
<accession>A0A2A2JS93</accession>
<evidence type="ECO:0000256" key="1">
    <source>
        <dbReference type="SAM" id="MobiDB-lite"/>
    </source>
</evidence>
<dbReference type="InterPro" id="IPR016186">
    <property type="entry name" value="C-type_lectin-like/link_sf"/>
</dbReference>
<name>A0A2A2JS93_9BILA</name>
<dbReference type="AlphaFoldDB" id="A0A2A2JS93"/>
<reference evidence="3 4" key="1">
    <citation type="journal article" date="2017" name="Curr. Biol.">
        <title>Genome architecture and evolution of a unichromosomal asexual nematode.</title>
        <authorList>
            <person name="Fradin H."/>
            <person name="Zegar C."/>
            <person name="Gutwein M."/>
            <person name="Lucas J."/>
            <person name="Kovtun M."/>
            <person name="Corcoran D."/>
            <person name="Baugh L.R."/>
            <person name="Kiontke K."/>
            <person name="Gunsalus K."/>
            <person name="Fitch D.H."/>
            <person name="Piano F."/>
        </authorList>
    </citation>
    <scope>NUCLEOTIDE SEQUENCE [LARGE SCALE GENOMIC DNA]</scope>
    <source>
        <strain evidence="3">PF1309</strain>
    </source>
</reference>
<dbReference type="STRING" id="2018661.A0A2A2JS93"/>
<evidence type="ECO:0000256" key="2">
    <source>
        <dbReference type="SAM" id="SignalP"/>
    </source>
</evidence>
<keyword evidence="4" id="KW-1185">Reference proteome</keyword>
<gene>
    <name evidence="3" type="ORF">WR25_07026</name>
</gene>
<feature type="signal peptide" evidence="2">
    <location>
        <begin position="1"/>
        <end position="16"/>
    </location>
</feature>
<evidence type="ECO:0008006" key="5">
    <source>
        <dbReference type="Google" id="ProtNLM"/>
    </source>
</evidence>
<evidence type="ECO:0000313" key="4">
    <source>
        <dbReference type="Proteomes" id="UP000218231"/>
    </source>
</evidence>
<comment type="caution">
    <text evidence="3">The sequence shown here is derived from an EMBL/GenBank/DDBJ whole genome shotgun (WGS) entry which is preliminary data.</text>
</comment>
<feature type="chain" id="PRO_5012900695" description="ShKT domain-containing protein" evidence="2">
    <location>
        <begin position="17"/>
        <end position="193"/>
    </location>
</feature>
<protein>
    <recommendedName>
        <fullName evidence="5">ShKT domain-containing protein</fullName>
    </recommendedName>
</protein>
<feature type="region of interest" description="Disordered" evidence="1">
    <location>
        <begin position="46"/>
        <end position="66"/>
    </location>
</feature>
<evidence type="ECO:0000313" key="3">
    <source>
        <dbReference type="EMBL" id="PAV64439.1"/>
    </source>
</evidence>
<dbReference type="SUPFAM" id="SSF56436">
    <property type="entry name" value="C-type lectin-like"/>
    <property type="match status" value="1"/>
</dbReference>